<reference evidence="4" key="1">
    <citation type="submission" date="2019-06" db="EMBL/GenBank/DDBJ databases">
        <authorList>
            <person name="Broberg M."/>
        </authorList>
    </citation>
    <scope>NUCLEOTIDE SEQUENCE [LARGE SCALE GENOMIC DNA]</scope>
</reference>
<dbReference type="Proteomes" id="UP000754883">
    <property type="component" value="Unassembled WGS sequence"/>
</dbReference>
<organism evidence="3 4">
    <name type="scientific">Clonostachys byssicola</name>
    <dbReference type="NCBI Taxonomy" id="160290"/>
    <lineage>
        <taxon>Eukaryota</taxon>
        <taxon>Fungi</taxon>
        <taxon>Dikarya</taxon>
        <taxon>Ascomycota</taxon>
        <taxon>Pezizomycotina</taxon>
        <taxon>Sordariomycetes</taxon>
        <taxon>Hypocreomycetidae</taxon>
        <taxon>Hypocreales</taxon>
        <taxon>Bionectriaceae</taxon>
        <taxon>Clonostachys</taxon>
    </lineage>
</organism>
<accession>A0A9N9V0Z3</accession>
<keyword evidence="2" id="KW-1133">Transmembrane helix</keyword>
<sequence>MPPFPPSSSPFTVRSSTNQIENIPFDTTKIVEAWAQGFNVGALVLLILFTLCNYRRHVLLHKLILIQMWCYEHEEIWSLTRSCSKLVLSIWHGAFVFFNNPAYGWLLSSTAILLYIAYNIHNVISWMKIKPFLPPLGGKIFLISLLLVQPYWILETFANFQYFNLKGKIFEQSRFYEPLARDPWWIFTTVKLVWVIKRNYEYTLIGLVRNSPRFGIMLLCMFISIVFLITDVAVTATVSTDRGINPYWRFSLVFKCASDTIFLDDFKSVLDRIASSTIKRLAHIPNSSVNGPRGSVTRQHGSFSHHEFRPGHSVSVSANPQGPSGYSKYARVPWVGQRLAPQHERHSDEMGLQPIGDAKQNQIRAETTIEVSEQGGNEPKPSTSTGTGSRKEFGLGSEDDILLGRESGLAERDFGWVEMSPRAGAERQADQAGLEYDFPREPSPTQPRDRT</sequence>
<protein>
    <submittedName>
        <fullName evidence="3">Uncharacterized protein</fullName>
    </submittedName>
</protein>
<feature type="compositionally biased region" description="Polar residues" evidence="1">
    <location>
        <begin position="289"/>
        <end position="302"/>
    </location>
</feature>
<feature type="transmembrane region" description="Helical" evidence="2">
    <location>
        <begin position="132"/>
        <end position="154"/>
    </location>
</feature>
<keyword evidence="2" id="KW-0812">Transmembrane</keyword>
<evidence type="ECO:0000256" key="1">
    <source>
        <dbReference type="SAM" id="MobiDB-lite"/>
    </source>
</evidence>
<feature type="region of interest" description="Disordered" evidence="1">
    <location>
        <begin position="289"/>
        <end position="322"/>
    </location>
</feature>
<evidence type="ECO:0000256" key="2">
    <source>
        <dbReference type="SAM" id="Phobius"/>
    </source>
</evidence>
<feature type="region of interest" description="Disordered" evidence="1">
    <location>
        <begin position="369"/>
        <end position="451"/>
    </location>
</feature>
<feature type="transmembrane region" description="Helical" evidence="2">
    <location>
        <begin position="33"/>
        <end position="55"/>
    </location>
</feature>
<dbReference type="OrthoDB" id="8300194at2759"/>
<feature type="transmembrane region" description="Helical" evidence="2">
    <location>
        <begin position="102"/>
        <end position="120"/>
    </location>
</feature>
<evidence type="ECO:0000313" key="4">
    <source>
        <dbReference type="Proteomes" id="UP000754883"/>
    </source>
</evidence>
<keyword evidence="4" id="KW-1185">Reference proteome</keyword>
<reference evidence="3 4" key="2">
    <citation type="submission" date="2021-10" db="EMBL/GenBank/DDBJ databases">
        <authorList>
            <person name="Piombo E."/>
        </authorList>
    </citation>
    <scope>NUCLEOTIDE SEQUENCE [LARGE SCALE GENOMIC DNA]</scope>
</reference>
<feature type="transmembrane region" description="Helical" evidence="2">
    <location>
        <begin position="214"/>
        <end position="234"/>
    </location>
</feature>
<name>A0A9N9V0Z3_9HYPO</name>
<proteinExistence type="predicted"/>
<dbReference type="PANTHER" id="PTHR42029">
    <property type="entry name" value="AN04G07800"/>
    <property type="match status" value="1"/>
</dbReference>
<dbReference type="EMBL" id="CABFNO020001565">
    <property type="protein sequence ID" value="CAH0003910.1"/>
    <property type="molecule type" value="Genomic_DNA"/>
</dbReference>
<evidence type="ECO:0000313" key="3">
    <source>
        <dbReference type="EMBL" id="CAH0003910.1"/>
    </source>
</evidence>
<dbReference type="AlphaFoldDB" id="A0A9N9V0Z3"/>
<dbReference type="PANTHER" id="PTHR42029:SF3">
    <property type="entry name" value="AN04G07800"/>
    <property type="match status" value="1"/>
</dbReference>
<gene>
    <name evidence="3" type="ORF">CBYS24578_00009870</name>
</gene>
<feature type="compositionally biased region" description="Polar residues" evidence="1">
    <location>
        <begin position="369"/>
        <end position="388"/>
    </location>
</feature>
<comment type="caution">
    <text evidence="3">The sequence shown here is derived from an EMBL/GenBank/DDBJ whole genome shotgun (WGS) entry which is preliminary data.</text>
</comment>
<keyword evidence="2" id="KW-0472">Membrane</keyword>